<evidence type="ECO:0000313" key="1">
    <source>
        <dbReference type="EMBL" id="NNV56583.1"/>
    </source>
</evidence>
<dbReference type="PANTHER" id="PTHR12526">
    <property type="entry name" value="GLYCOSYLTRANSFERASE"/>
    <property type="match status" value="1"/>
</dbReference>
<proteinExistence type="predicted"/>
<dbReference type="AlphaFoldDB" id="A0A8J8JU24"/>
<dbReference type="CDD" id="cd03801">
    <property type="entry name" value="GT4_PimA-like"/>
    <property type="match status" value="1"/>
</dbReference>
<name>A0A8J8JU24_9BACT</name>
<accession>A0A8J8JU24</accession>
<reference evidence="1" key="1">
    <citation type="submission" date="2019-10" db="EMBL/GenBank/DDBJ databases">
        <title>Draft genome sequence of Panacibacter sp. KCS-6.</title>
        <authorList>
            <person name="Yim K.J."/>
        </authorList>
    </citation>
    <scope>NUCLEOTIDE SEQUENCE</scope>
    <source>
        <strain evidence="1">KCS-6</strain>
    </source>
</reference>
<dbReference type="SUPFAM" id="SSF53756">
    <property type="entry name" value="UDP-Glycosyltransferase/glycogen phosphorylase"/>
    <property type="match status" value="1"/>
</dbReference>
<dbReference type="Proteomes" id="UP000598971">
    <property type="component" value="Unassembled WGS sequence"/>
</dbReference>
<organism evidence="1 2">
    <name type="scientific">Limnovirga soli</name>
    <dbReference type="NCBI Taxonomy" id="2656915"/>
    <lineage>
        <taxon>Bacteria</taxon>
        <taxon>Pseudomonadati</taxon>
        <taxon>Bacteroidota</taxon>
        <taxon>Chitinophagia</taxon>
        <taxon>Chitinophagales</taxon>
        <taxon>Chitinophagaceae</taxon>
        <taxon>Limnovirga</taxon>
    </lineage>
</organism>
<keyword evidence="2" id="KW-1185">Reference proteome</keyword>
<evidence type="ECO:0000313" key="2">
    <source>
        <dbReference type="Proteomes" id="UP000598971"/>
    </source>
</evidence>
<sequence>MKDSKRKILVISHDATQTGAPLLLLHLLSLLKGNGVSLNILVRNKSGQMADAFKALSQTFGFMPRIFNHTLKSRIKCFLFGKYEPFDVHTYTKDVDVILNNTITNGAVLSFLKKSYKGKIITYIHELEFVAVNNRSSVETITHTDHFLVPCEVVKKLLTNTYGVPANKISLLHYYLPNTTFSEKTNAEFTKRYSISTPFVIGMAGSLNWRKGYDLFLQVARIFYNNWPLANAQFVWVGADEANIETKEIAFDIEKMNLNDKVKVLPVLNDMSGFYDCINILLLTSREDTYPMVMLEAAAHQRATVCFENAGGANEFIEGGNGIAIKYGEIEEMASVLYDLMNHPHKATEMGKSAKRKVETHHTNGQLILDQLYGVLENL</sequence>
<dbReference type="Pfam" id="PF16994">
    <property type="entry name" value="Glyco_trans_4_5"/>
    <property type="match status" value="1"/>
</dbReference>
<comment type="caution">
    <text evidence="1">The sequence shown here is derived from an EMBL/GenBank/DDBJ whole genome shotgun (WGS) entry which is preliminary data.</text>
</comment>
<gene>
    <name evidence="1" type="ORF">GD597_14010</name>
</gene>
<dbReference type="EMBL" id="WHPF01000009">
    <property type="protein sequence ID" value="NNV56583.1"/>
    <property type="molecule type" value="Genomic_DNA"/>
</dbReference>
<dbReference type="PANTHER" id="PTHR12526:SF630">
    <property type="entry name" value="GLYCOSYLTRANSFERASE"/>
    <property type="match status" value="1"/>
</dbReference>
<dbReference type="Pfam" id="PF13692">
    <property type="entry name" value="Glyco_trans_1_4"/>
    <property type="match status" value="1"/>
</dbReference>
<protein>
    <submittedName>
        <fullName evidence="1">Glycosyltransferase</fullName>
    </submittedName>
</protein>
<dbReference type="Gene3D" id="3.40.50.2000">
    <property type="entry name" value="Glycogen Phosphorylase B"/>
    <property type="match status" value="2"/>
</dbReference>
<dbReference type="RefSeq" id="WP_171608524.1">
    <property type="nucleotide sequence ID" value="NZ_WHPF01000009.1"/>
</dbReference>
<dbReference type="InterPro" id="IPR041693">
    <property type="entry name" value="Glyco_trans_4_5"/>
</dbReference>